<proteinExistence type="predicted"/>
<evidence type="ECO:0000313" key="1">
    <source>
        <dbReference type="EMBL" id="EKC57486.1"/>
    </source>
</evidence>
<feature type="non-terminal residue" evidence="1">
    <location>
        <position position="1"/>
    </location>
</feature>
<dbReference type="EMBL" id="AJWZ01007232">
    <property type="protein sequence ID" value="EKC57486.1"/>
    <property type="molecule type" value="Genomic_DNA"/>
</dbReference>
<comment type="caution">
    <text evidence="1">The sequence shown here is derived from an EMBL/GenBank/DDBJ whole genome shotgun (WGS) entry which is preliminary data.</text>
</comment>
<accession>K1TE63</accession>
<name>K1TE63_9ZZZZ</name>
<evidence type="ECO:0008006" key="2">
    <source>
        <dbReference type="Google" id="ProtNLM"/>
    </source>
</evidence>
<gene>
    <name evidence="1" type="ORF">OBE_10506</name>
</gene>
<protein>
    <recommendedName>
        <fullName evidence="2">Iron-containing alcohol dehydrogenase</fullName>
    </recommendedName>
</protein>
<dbReference type="AlphaFoldDB" id="K1TE63"/>
<sequence length="60" mass="6847">QKLQQACGSDKLKMSDYGIEKERLREFAAAAKTQNALSFRLDPCDLSIADCAEIYERSYR</sequence>
<reference evidence="1" key="1">
    <citation type="journal article" date="2013" name="Environ. Microbiol.">
        <title>Microbiota from the distal guts of lean and obese adolescents exhibit partial functional redundancy besides clear differences in community structure.</title>
        <authorList>
            <person name="Ferrer M."/>
            <person name="Ruiz A."/>
            <person name="Lanza F."/>
            <person name="Haange S.B."/>
            <person name="Oberbach A."/>
            <person name="Till H."/>
            <person name="Bargiela R."/>
            <person name="Campoy C."/>
            <person name="Segura M.T."/>
            <person name="Richter M."/>
            <person name="von Bergen M."/>
            <person name="Seifert J."/>
            <person name="Suarez A."/>
        </authorList>
    </citation>
    <scope>NUCLEOTIDE SEQUENCE</scope>
</reference>
<organism evidence="1">
    <name type="scientific">human gut metagenome</name>
    <dbReference type="NCBI Taxonomy" id="408170"/>
    <lineage>
        <taxon>unclassified sequences</taxon>
        <taxon>metagenomes</taxon>
        <taxon>organismal metagenomes</taxon>
    </lineage>
</organism>